<evidence type="ECO:0000313" key="1">
    <source>
        <dbReference type="EMBL" id="KAH7659783.1"/>
    </source>
</evidence>
<proteinExistence type="predicted"/>
<organism evidence="1 2">
    <name type="scientific">Dioscorea alata</name>
    <name type="common">Purple yam</name>
    <dbReference type="NCBI Taxonomy" id="55571"/>
    <lineage>
        <taxon>Eukaryota</taxon>
        <taxon>Viridiplantae</taxon>
        <taxon>Streptophyta</taxon>
        <taxon>Embryophyta</taxon>
        <taxon>Tracheophyta</taxon>
        <taxon>Spermatophyta</taxon>
        <taxon>Magnoliopsida</taxon>
        <taxon>Liliopsida</taxon>
        <taxon>Dioscoreales</taxon>
        <taxon>Dioscoreaceae</taxon>
        <taxon>Dioscorea</taxon>
    </lineage>
</organism>
<dbReference type="EMBL" id="CM037026">
    <property type="protein sequence ID" value="KAH7659783.1"/>
    <property type="molecule type" value="Genomic_DNA"/>
</dbReference>
<reference evidence="2" key="1">
    <citation type="journal article" date="2022" name="Nat. Commun.">
        <title>Chromosome evolution and the genetic basis of agronomically important traits in greater yam.</title>
        <authorList>
            <person name="Bredeson J.V."/>
            <person name="Lyons J.B."/>
            <person name="Oniyinde I.O."/>
            <person name="Okereke N.R."/>
            <person name="Kolade O."/>
            <person name="Nnabue I."/>
            <person name="Nwadili C.O."/>
            <person name="Hribova E."/>
            <person name="Parker M."/>
            <person name="Nwogha J."/>
            <person name="Shu S."/>
            <person name="Carlson J."/>
            <person name="Kariba R."/>
            <person name="Muthemba S."/>
            <person name="Knop K."/>
            <person name="Barton G.J."/>
            <person name="Sherwood A.V."/>
            <person name="Lopez-Montes A."/>
            <person name="Asiedu R."/>
            <person name="Jamnadass R."/>
            <person name="Muchugi A."/>
            <person name="Goodstein D."/>
            <person name="Egesi C.N."/>
            <person name="Featherston J."/>
            <person name="Asfaw A."/>
            <person name="Simpson G.G."/>
            <person name="Dolezel J."/>
            <person name="Hendre P.S."/>
            <person name="Van Deynze A."/>
            <person name="Kumar P.L."/>
            <person name="Obidiegwu J.E."/>
            <person name="Bhattacharjee R."/>
            <person name="Rokhsar D.S."/>
        </authorList>
    </citation>
    <scope>NUCLEOTIDE SEQUENCE [LARGE SCALE GENOMIC DNA]</scope>
    <source>
        <strain evidence="2">cv. TDa95/00328</strain>
    </source>
</reference>
<accession>A0ACB7UHM1</accession>
<gene>
    <name evidence="1" type="ORF">IHE45_16G053600</name>
</gene>
<name>A0ACB7UHM1_DIOAL</name>
<comment type="caution">
    <text evidence="1">The sequence shown here is derived from an EMBL/GenBank/DDBJ whole genome shotgun (WGS) entry which is preliminary data.</text>
</comment>
<protein>
    <submittedName>
        <fullName evidence="1">Uncharacterized protein</fullName>
    </submittedName>
</protein>
<sequence length="57" mass="6866">MFTRIGTRDNVEYNSSTIKDLKMQNIMIIFYQIVFWIRVLVQRNQQGLFQLRSLGKL</sequence>
<evidence type="ECO:0000313" key="2">
    <source>
        <dbReference type="Proteomes" id="UP000827976"/>
    </source>
</evidence>
<dbReference type="Proteomes" id="UP000827976">
    <property type="component" value="Chromosome 16"/>
</dbReference>
<keyword evidence="2" id="KW-1185">Reference proteome</keyword>